<evidence type="ECO:0000256" key="8">
    <source>
        <dbReference type="ARBA" id="ARBA00022737"/>
    </source>
</evidence>
<gene>
    <name evidence="13" type="ORF">LARSCL_LOCUS20757</name>
</gene>
<proteinExistence type="predicted"/>
<dbReference type="Pfam" id="PF13637">
    <property type="entry name" value="Ank_4"/>
    <property type="match status" value="1"/>
</dbReference>
<evidence type="ECO:0000313" key="14">
    <source>
        <dbReference type="Proteomes" id="UP001497382"/>
    </source>
</evidence>
<dbReference type="Pfam" id="PF12796">
    <property type="entry name" value="Ank_2"/>
    <property type="match status" value="6"/>
</dbReference>
<protein>
    <submittedName>
        <fullName evidence="13">Uncharacterized protein</fullName>
    </submittedName>
</protein>
<dbReference type="Pfam" id="PF00023">
    <property type="entry name" value="Ank"/>
    <property type="match status" value="2"/>
</dbReference>
<dbReference type="GO" id="GO:0090729">
    <property type="term" value="F:toxin activity"/>
    <property type="evidence" value="ECO:0007669"/>
    <property type="project" value="UniProtKB-KW"/>
</dbReference>
<evidence type="ECO:0000256" key="4">
    <source>
        <dbReference type="ARBA" id="ARBA00022525"/>
    </source>
</evidence>
<dbReference type="InterPro" id="IPR036770">
    <property type="entry name" value="Ankyrin_rpt-contain_sf"/>
</dbReference>
<dbReference type="GO" id="GO:0044231">
    <property type="term" value="C:host cell presynaptic membrane"/>
    <property type="evidence" value="ECO:0007669"/>
    <property type="project" value="UniProtKB-KW"/>
</dbReference>
<organism evidence="13 14">
    <name type="scientific">Larinioides sclopetarius</name>
    <dbReference type="NCBI Taxonomy" id="280406"/>
    <lineage>
        <taxon>Eukaryota</taxon>
        <taxon>Metazoa</taxon>
        <taxon>Ecdysozoa</taxon>
        <taxon>Arthropoda</taxon>
        <taxon>Chelicerata</taxon>
        <taxon>Arachnida</taxon>
        <taxon>Araneae</taxon>
        <taxon>Araneomorphae</taxon>
        <taxon>Entelegynae</taxon>
        <taxon>Araneoidea</taxon>
        <taxon>Araneidae</taxon>
        <taxon>Larinioides</taxon>
    </lineage>
</organism>
<dbReference type="InterPro" id="IPR002110">
    <property type="entry name" value="Ankyrin_rpt"/>
</dbReference>
<dbReference type="GO" id="GO:0006887">
    <property type="term" value="P:exocytosis"/>
    <property type="evidence" value="ECO:0007669"/>
    <property type="project" value="UniProtKB-KW"/>
</dbReference>
<feature type="repeat" description="ANK" evidence="12">
    <location>
        <begin position="344"/>
        <end position="366"/>
    </location>
</feature>
<dbReference type="AlphaFoldDB" id="A0AAV2BPP0"/>
<keyword evidence="10 12" id="KW-0040">ANK repeat</keyword>
<dbReference type="InterPro" id="IPR051165">
    <property type="entry name" value="Multifunctional_ANK_Repeat"/>
</dbReference>
<name>A0AAV2BPP0_9ARAC</name>
<keyword evidence="4" id="KW-0964">Secreted</keyword>
<evidence type="ECO:0000313" key="13">
    <source>
        <dbReference type="EMBL" id="CAL1298238.1"/>
    </source>
</evidence>
<evidence type="ECO:0000256" key="5">
    <source>
        <dbReference type="ARBA" id="ARBA00022537"/>
    </source>
</evidence>
<dbReference type="SUPFAM" id="SSF48403">
    <property type="entry name" value="Ankyrin repeat"/>
    <property type="match status" value="3"/>
</dbReference>
<feature type="repeat" description="ANK" evidence="12">
    <location>
        <begin position="399"/>
        <end position="432"/>
    </location>
</feature>
<evidence type="ECO:0000256" key="1">
    <source>
        <dbReference type="ARBA" id="ARBA00004175"/>
    </source>
</evidence>
<evidence type="ECO:0000256" key="6">
    <source>
        <dbReference type="ARBA" id="ARBA00022656"/>
    </source>
</evidence>
<comment type="subcellular location">
    <subcellularLocation>
        <location evidence="2">Secreted</location>
    </subcellularLocation>
    <subcellularLocation>
        <location evidence="1">Target cell membrane</location>
    </subcellularLocation>
</comment>
<dbReference type="PROSITE" id="PS50297">
    <property type="entry name" value="ANK_REP_REGION"/>
    <property type="match status" value="8"/>
</dbReference>
<comment type="caution">
    <text evidence="13">The sequence shown here is derived from an EMBL/GenBank/DDBJ whole genome shotgun (WGS) entry which is preliminary data.</text>
</comment>
<evidence type="ECO:0000256" key="11">
    <source>
        <dbReference type="ARBA" id="ARBA00023298"/>
    </source>
</evidence>
<dbReference type="Gene3D" id="1.25.40.20">
    <property type="entry name" value="Ankyrin repeat-containing domain"/>
    <property type="match status" value="6"/>
</dbReference>
<dbReference type="EMBL" id="CAXIEN010000457">
    <property type="protein sequence ID" value="CAL1298238.1"/>
    <property type="molecule type" value="Genomic_DNA"/>
</dbReference>
<dbReference type="GO" id="GO:0044218">
    <property type="term" value="C:other organism cell membrane"/>
    <property type="evidence" value="ECO:0007669"/>
    <property type="project" value="UniProtKB-KW"/>
</dbReference>
<feature type="repeat" description="ANK" evidence="12">
    <location>
        <begin position="86"/>
        <end position="119"/>
    </location>
</feature>
<feature type="repeat" description="ANK" evidence="12">
    <location>
        <begin position="641"/>
        <end position="674"/>
    </location>
</feature>
<dbReference type="GO" id="GO:0005576">
    <property type="term" value="C:extracellular region"/>
    <property type="evidence" value="ECO:0007669"/>
    <property type="project" value="UniProtKB-SubCell"/>
</dbReference>
<keyword evidence="11" id="KW-0472">Membrane</keyword>
<feature type="repeat" description="ANK" evidence="12">
    <location>
        <begin position="224"/>
        <end position="256"/>
    </location>
</feature>
<accession>A0AAV2BPP0</accession>
<feature type="repeat" description="ANK" evidence="12">
    <location>
        <begin position="504"/>
        <end position="537"/>
    </location>
</feature>
<dbReference type="PANTHER" id="PTHR24123:SF85">
    <property type="entry name" value="ANKYRIN REPEAT DOMAIN-CONTAINING PROTEIN 55"/>
    <property type="match status" value="1"/>
</dbReference>
<keyword evidence="8" id="KW-0677">Repeat</keyword>
<feature type="repeat" description="ANK" evidence="12">
    <location>
        <begin position="538"/>
        <end position="565"/>
    </location>
</feature>
<keyword evidence="3" id="KW-0268">Exocytosis</keyword>
<evidence type="ECO:0000256" key="10">
    <source>
        <dbReference type="ARBA" id="ARBA00023043"/>
    </source>
</evidence>
<keyword evidence="14" id="KW-1185">Reference proteome</keyword>
<keyword evidence="11" id="KW-1053">Target membrane</keyword>
<keyword evidence="9" id="KW-0638">Presynaptic neurotoxin</keyword>
<dbReference type="SMART" id="SM00248">
    <property type="entry name" value="ANK"/>
    <property type="match status" value="22"/>
</dbReference>
<feature type="repeat" description="ANK" evidence="12">
    <location>
        <begin position="155"/>
        <end position="188"/>
    </location>
</feature>
<dbReference type="Proteomes" id="UP001497382">
    <property type="component" value="Unassembled WGS sequence"/>
</dbReference>
<evidence type="ECO:0000256" key="9">
    <source>
        <dbReference type="ARBA" id="ARBA00023028"/>
    </source>
</evidence>
<dbReference type="PANTHER" id="PTHR24123">
    <property type="entry name" value="ANKYRIN REPEAT-CONTAINING"/>
    <property type="match status" value="1"/>
</dbReference>
<feature type="repeat" description="ANK" evidence="12">
    <location>
        <begin position="766"/>
        <end position="799"/>
    </location>
</feature>
<evidence type="ECO:0000256" key="2">
    <source>
        <dbReference type="ARBA" id="ARBA00004613"/>
    </source>
</evidence>
<keyword evidence="7" id="KW-0528">Neurotoxin</keyword>
<reference evidence="13 14" key="1">
    <citation type="submission" date="2024-04" db="EMBL/GenBank/DDBJ databases">
        <authorList>
            <person name="Rising A."/>
            <person name="Reimegard J."/>
            <person name="Sonavane S."/>
            <person name="Akerstrom W."/>
            <person name="Nylinder S."/>
            <person name="Hedman E."/>
            <person name="Kallberg Y."/>
        </authorList>
    </citation>
    <scope>NUCLEOTIDE SEQUENCE [LARGE SCALE GENOMIC DNA]</scope>
</reference>
<evidence type="ECO:0000256" key="3">
    <source>
        <dbReference type="ARBA" id="ARBA00022483"/>
    </source>
</evidence>
<keyword evidence="5" id="KW-1052">Target cell membrane</keyword>
<evidence type="ECO:0000256" key="12">
    <source>
        <dbReference type="PROSITE-ProRule" id="PRU00023"/>
    </source>
</evidence>
<keyword evidence="6" id="KW-0800">Toxin</keyword>
<evidence type="ECO:0000256" key="7">
    <source>
        <dbReference type="ARBA" id="ARBA00022699"/>
    </source>
</evidence>
<dbReference type="PROSITE" id="PS50088">
    <property type="entry name" value="ANK_REPEAT"/>
    <property type="match status" value="11"/>
</dbReference>
<feature type="repeat" description="ANK" evidence="12">
    <location>
        <begin position="190"/>
        <end position="223"/>
    </location>
</feature>
<feature type="repeat" description="ANK" evidence="12">
    <location>
        <begin position="696"/>
        <end position="719"/>
    </location>
</feature>
<sequence length="862" mass="97253">MEKDKRNDINYQLFIAISDNDINNVKNLLKLGVDVNVESAVNEDFYYKYGYKSYTPLILAAQEGYLEIVQELIKTPCIDVNRKCAYGTVALHRASAEGHLEVVKTLLAVKGIEVDVVDPKSRFSPLIWASKRNQAEVVQILLNTPGIEINKTDAYGRTALHQAASSDNKETVQLLLKDHRISVNIKDSLNEHTALHLAVDSHHDEVVRALLNHPDIDVNIQDKFGQTALHTSAYHGNEKVVEMLLESGIDVNVKTNQGFSAVYWAGKRGNTKVIEMIIEHIQLRKILRSHQRIKKIQVSEESIGYYEILPVNKDLLQAVQNGDSEMVKYLVKQPGIDVNSVDRNRNTSLHLASEKGHADVVKILLESEDINVNAKNMDKRKLVYPLHPGDDTERNKMTSGKTALYLAVENGHFELVKMLVIHKETNVNTKDKYDESCLYFAVTNGLNEITKLLLSHIKIDPNLKFPCNDHYTALHSALERNNVEMIRALLEHPDIDLNVKEKYQELTPFHMAVKKNLLPVVEIMLRNSGTDVNTVDKYMQTPLYTSVDNGNVNMVELLLKAGVKIGEDVSKISTSDSIRIKGDSTIVKMITDYTRESIRRYGDGVLSDNEDLLVSAQNGDCKRVQDLLKALGVDVNYVDRNKNTCLHLAAERGHVETVRELLKRSDIDVNAKNIDDSKYIYPIYIGDDPTRGELTIGKTPLFCAVMRGHLEVVKLLVNHYKIDVNAKDKYGKSCLYVAAVKGYQKIVQALLRHPKIDVNAQYVCYDHFTPLHIAAEKNRLGIVASLLSHPNIDVNFKDRLYEYTPLHIAAKCGYSAILECILTHPKINVNVKDKYGRTALQLAMKNKHDLCIQVLLNTRLPV</sequence>
<dbReference type="PRINTS" id="PR01415">
    <property type="entry name" value="ANKYRIN"/>
</dbReference>